<dbReference type="EMBL" id="PNRE01000003">
    <property type="protein sequence ID" value="PMR72198.1"/>
    <property type="molecule type" value="Genomic_DNA"/>
</dbReference>
<dbReference type="SUPFAM" id="SSF50998">
    <property type="entry name" value="Quinoprotein alcohol dehydrogenase-like"/>
    <property type="match status" value="2"/>
</dbReference>
<organism evidence="3 4">
    <name type="scientific">Halomonas heilongjiangensis</name>
    <dbReference type="NCBI Taxonomy" id="1387883"/>
    <lineage>
        <taxon>Bacteria</taxon>
        <taxon>Pseudomonadati</taxon>
        <taxon>Pseudomonadota</taxon>
        <taxon>Gammaproteobacteria</taxon>
        <taxon>Oceanospirillales</taxon>
        <taxon>Halomonadaceae</taxon>
        <taxon>Halomonas</taxon>
    </lineage>
</organism>
<dbReference type="InterPro" id="IPR049052">
    <property type="entry name" value="nSTAND1"/>
</dbReference>
<dbReference type="PROSITE" id="PS50082">
    <property type="entry name" value="WD_REPEATS_2"/>
    <property type="match status" value="1"/>
</dbReference>
<gene>
    <name evidence="3" type="ORF">C1H66_00715</name>
</gene>
<feature type="repeat" description="WD" evidence="1">
    <location>
        <begin position="994"/>
        <end position="1035"/>
    </location>
</feature>
<dbReference type="Gene3D" id="3.40.50.10140">
    <property type="entry name" value="Toll/interleukin-1 receptor homology (TIR) domain"/>
    <property type="match status" value="1"/>
</dbReference>
<keyword evidence="4" id="KW-1185">Reference proteome</keyword>
<keyword evidence="1" id="KW-0853">WD repeat</keyword>
<dbReference type="InterPro" id="IPR001680">
    <property type="entry name" value="WD40_rpt"/>
</dbReference>
<name>A0A2N7TVL4_9GAMM</name>
<dbReference type="Pfam" id="PF13676">
    <property type="entry name" value="TIR_2"/>
    <property type="match status" value="1"/>
</dbReference>
<evidence type="ECO:0000259" key="2">
    <source>
        <dbReference type="PROSITE" id="PS50104"/>
    </source>
</evidence>
<dbReference type="InterPro" id="IPR035897">
    <property type="entry name" value="Toll_tir_struct_dom_sf"/>
</dbReference>
<dbReference type="SUPFAM" id="SSF52540">
    <property type="entry name" value="P-loop containing nucleoside triphosphate hydrolases"/>
    <property type="match status" value="1"/>
</dbReference>
<evidence type="ECO:0000256" key="1">
    <source>
        <dbReference type="PROSITE-ProRule" id="PRU00221"/>
    </source>
</evidence>
<dbReference type="InterPro" id="IPR027417">
    <property type="entry name" value="P-loop_NTPase"/>
</dbReference>
<dbReference type="OrthoDB" id="6126697at2"/>
<dbReference type="PANTHER" id="PTHR19879">
    <property type="entry name" value="TRANSCRIPTION INITIATION FACTOR TFIID"/>
    <property type="match status" value="1"/>
</dbReference>
<feature type="domain" description="TIR" evidence="2">
    <location>
        <begin position="1"/>
        <end position="126"/>
    </location>
</feature>
<dbReference type="Proteomes" id="UP000235346">
    <property type="component" value="Unassembled WGS sequence"/>
</dbReference>
<dbReference type="Pfam" id="PF20703">
    <property type="entry name" value="nSTAND1"/>
    <property type="match status" value="1"/>
</dbReference>
<dbReference type="GO" id="GO:0007165">
    <property type="term" value="P:signal transduction"/>
    <property type="evidence" value="ECO:0007669"/>
    <property type="project" value="InterPro"/>
</dbReference>
<dbReference type="Pfam" id="PF00400">
    <property type="entry name" value="WD40"/>
    <property type="match status" value="1"/>
</dbReference>
<evidence type="ECO:0000313" key="3">
    <source>
        <dbReference type="EMBL" id="PMR72198.1"/>
    </source>
</evidence>
<dbReference type="InterPro" id="IPR011047">
    <property type="entry name" value="Quinoprotein_ADH-like_sf"/>
</dbReference>
<proteinExistence type="predicted"/>
<dbReference type="InterPro" id="IPR000157">
    <property type="entry name" value="TIR_dom"/>
</dbReference>
<dbReference type="Gene3D" id="3.40.50.300">
    <property type="entry name" value="P-loop containing nucleotide triphosphate hydrolases"/>
    <property type="match status" value="1"/>
</dbReference>
<accession>A0A2N7TVL4</accession>
<dbReference type="PROSITE" id="PS50104">
    <property type="entry name" value="TIR"/>
    <property type="match status" value="1"/>
</dbReference>
<protein>
    <recommendedName>
        <fullName evidence="2">TIR domain-containing protein</fullName>
    </recommendedName>
</protein>
<dbReference type="SMART" id="SM00320">
    <property type="entry name" value="WD40"/>
    <property type="match status" value="8"/>
</dbReference>
<dbReference type="InterPro" id="IPR015943">
    <property type="entry name" value="WD40/YVTN_repeat-like_dom_sf"/>
</dbReference>
<dbReference type="Gene3D" id="2.130.10.10">
    <property type="entry name" value="YVTN repeat-like/Quinoprotein amine dehydrogenase"/>
    <property type="match status" value="4"/>
</dbReference>
<evidence type="ECO:0000313" key="4">
    <source>
        <dbReference type="Proteomes" id="UP000235346"/>
    </source>
</evidence>
<sequence>MSTLFISHSSTDSEAAREMADWLQRQGHHSLFLDFDPEHGIPPGRDWEAELYRRLRACQALIVLCSDSAMASCWCLAELSHARALGKRIFPVRIAPCRLRPQLAELQLIDLVKEPQAGYERLRQGLIGVFDWDRRRPPYPGLMAFEEVDAAIFFGREVESQQALDRLQQLRHFGGPRLLLFLGASGSGKSSLVRAGIMPRLRVLPDAWTLIGPVRPRDRPLDEFRAQLRAALGDDAVAALASGAESEPAALTRMQRELQRQPGKAHSTLVLVIDQLEELLSGSAQAEQFMQLLRPVLQDTGAPVLVIATLRSDFLGALQEHPAWRDVPLVPLTVEPLSVEGFAAVIEGPAELAGLELEPGLVRAMVADTATQDALPLLAFTLRELWEAGGADGRLTLAEYHGLGGLHGSVARSAEAVLDAAVPTPAQWQALRAALFDLVRLDEEGRYTRQAVRWEALPAVSHPLLERFIQAHLLIAGSHQGERTLEVAHESLFRVWRRLNRWLEDNREALRVRDGLRRAAVEWDGGGRPAELLVHRGNRLEAAQALTSADTFTLDETERGYLQACRWRERVRRGWITATWLSLVLGVIGLSWLAWSLHRQEQITRQGLADLHWASGVSARDRDGRLLEASHHFMQAAELALDPSRAASAHWAGVRLGSGPALAGTADLGPSLLTAALDAADGMLRLWDGAGGSQAWAWGDDAAPPILAPGGRGLQSVSAGGQPWTHRIVLHGDGRATEIRDRRSGALLVTLPEPVEGVWIGGDDETTAVSVHRGGDARIWDLTSGEPLGEWRHADGVAGAAISPDGAWLLLWARNGEAVVWSVAAAGVVAHHAGDIIGGALGRRAHELVLWSREGRLWLPALPDFEPLPAEGGRCSPRAIGARLLDDARRLLVWNHGACGAARLWDLEARRPVGPVVRHADEIVPPLVRGDRILTWSPGRGPARLWHGATGEPVADLETPVTGGRLVPGGLLLTWGGNEARLWSSRTGEPLGLPLRHGAAVREVTASEDGRYLLSRGSDGSLRWWQAPPAEAMATQRFPAEVLDAALVANEPMVRVVTLDGHVHAWSTTRDDEPERRLLDPQAVLAAFAPGGDRLLTAGARGDVRLWSWEEAAFRALASPGDTAGEGPVAGVVWSPDADRLLFWGERGCTAWLWRVGSARAVPIAPDAEVAECRLRGAVFADDGSGLLATWGEDRRLRLWDVEARDPTLRQTLLEGALVRDAEVDGPRLLVTRGDGVLDLVAWQNADAPLALYHDAVQGARLHVDTGRILSWGGGSVRTWEAETATLLASLAHEGEVVGAIFVSDGERVLSWQAGGSVHLWDAVSGHSLTPVLRGAGRVLSAVDGDFEATASRLLVAAGDRVTLWQLPPFEASPARPVHRQQVLTGTRLTAAGEVVVLPAEAWRQLMTDPAGVAE</sequence>
<dbReference type="RefSeq" id="WP_102626000.1">
    <property type="nucleotide sequence ID" value="NZ_PDOH01000018.1"/>
</dbReference>
<dbReference type="SUPFAM" id="SSF52200">
    <property type="entry name" value="Toll/Interleukin receptor TIR domain"/>
    <property type="match status" value="1"/>
</dbReference>
<dbReference type="PANTHER" id="PTHR19879:SF9">
    <property type="entry name" value="TRANSCRIPTION INITIATION FACTOR TFIID SUBUNIT 5"/>
    <property type="match status" value="1"/>
</dbReference>
<reference evidence="3 4" key="1">
    <citation type="submission" date="2018-01" db="EMBL/GenBank/DDBJ databases">
        <title>Halomonas endophytica sp. nov., isolated from storage liquid in the stems of Populus euphratica.</title>
        <authorList>
            <person name="Chen C."/>
        </authorList>
    </citation>
    <scope>NUCLEOTIDE SEQUENCE [LARGE SCALE GENOMIC DNA]</scope>
    <source>
        <strain evidence="3 4">DSM 26881</strain>
    </source>
</reference>
<comment type="caution">
    <text evidence="3">The sequence shown here is derived from an EMBL/GenBank/DDBJ whole genome shotgun (WGS) entry which is preliminary data.</text>
</comment>